<evidence type="ECO:0000256" key="6">
    <source>
        <dbReference type="ARBA" id="ARBA00022989"/>
    </source>
</evidence>
<feature type="transmembrane region" description="Helical" evidence="9">
    <location>
        <begin position="57"/>
        <end position="74"/>
    </location>
</feature>
<proteinExistence type="inferred from homology"/>
<feature type="transmembrane region" description="Helical" evidence="9">
    <location>
        <begin position="21"/>
        <end position="45"/>
    </location>
</feature>
<organism evidence="11 12">
    <name type="scientific">Pseudahrensia aquimaris</name>
    <dbReference type="NCBI Taxonomy" id="744461"/>
    <lineage>
        <taxon>Bacteria</taxon>
        <taxon>Pseudomonadati</taxon>
        <taxon>Pseudomonadota</taxon>
        <taxon>Alphaproteobacteria</taxon>
        <taxon>Hyphomicrobiales</taxon>
        <taxon>Ahrensiaceae</taxon>
        <taxon>Pseudahrensia</taxon>
    </lineage>
</organism>
<evidence type="ECO:0000313" key="12">
    <source>
        <dbReference type="Proteomes" id="UP001597101"/>
    </source>
</evidence>
<evidence type="ECO:0000259" key="10">
    <source>
        <dbReference type="Pfam" id="PF04290"/>
    </source>
</evidence>
<name>A0ABW3FGA9_9HYPH</name>
<evidence type="ECO:0000256" key="2">
    <source>
        <dbReference type="ARBA" id="ARBA00022448"/>
    </source>
</evidence>
<comment type="caution">
    <text evidence="11">The sequence shown here is derived from an EMBL/GenBank/DDBJ whole genome shotgun (WGS) entry which is preliminary data.</text>
</comment>
<keyword evidence="2 9" id="KW-0813">Transport</keyword>
<dbReference type="Pfam" id="PF04290">
    <property type="entry name" value="DctQ"/>
    <property type="match status" value="1"/>
</dbReference>
<feature type="transmembrane region" description="Helical" evidence="9">
    <location>
        <begin position="95"/>
        <end position="118"/>
    </location>
</feature>
<comment type="subcellular location">
    <subcellularLocation>
        <location evidence="1 9">Cell inner membrane</location>
        <topology evidence="1 9">Multi-pass membrane protein</topology>
    </subcellularLocation>
</comment>
<keyword evidence="3" id="KW-1003">Cell membrane</keyword>
<evidence type="ECO:0000256" key="3">
    <source>
        <dbReference type="ARBA" id="ARBA00022475"/>
    </source>
</evidence>
<reference evidence="12" key="1">
    <citation type="journal article" date="2019" name="Int. J. Syst. Evol. Microbiol.">
        <title>The Global Catalogue of Microorganisms (GCM) 10K type strain sequencing project: providing services to taxonomists for standard genome sequencing and annotation.</title>
        <authorList>
            <consortium name="The Broad Institute Genomics Platform"/>
            <consortium name="The Broad Institute Genome Sequencing Center for Infectious Disease"/>
            <person name="Wu L."/>
            <person name="Ma J."/>
        </authorList>
    </citation>
    <scope>NUCLEOTIDE SEQUENCE [LARGE SCALE GENOMIC DNA]</scope>
    <source>
        <strain evidence="12">CCUG 60023</strain>
    </source>
</reference>
<dbReference type="InterPro" id="IPR055348">
    <property type="entry name" value="DctQ"/>
</dbReference>
<evidence type="ECO:0000313" key="11">
    <source>
        <dbReference type="EMBL" id="MFD0916642.1"/>
    </source>
</evidence>
<comment type="function">
    <text evidence="9">Part of the tripartite ATP-independent periplasmic (TRAP) transport system.</text>
</comment>
<keyword evidence="5 9" id="KW-0812">Transmembrane</keyword>
<keyword evidence="4 9" id="KW-0997">Cell inner membrane</keyword>
<evidence type="ECO:0000256" key="4">
    <source>
        <dbReference type="ARBA" id="ARBA00022519"/>
    </source>
</evidence>
<sequence>MNVLQSLIGLLGGINARVLRWGRGIGAVAMALMVAAVLLQIFYRYVLNNALPWPEEAARALMIWMMALVAPSAYRYAGFVSIDMLPDLLPPRIRALLMLAIMGLSLIVMIVMLGHAWAHFSAPLLFDSSGLNRLLQDSGINQLLGTELQFRTAYVYLAMSVLMVMLISVSVELILRAIGRLIWSDEDFPAPQSPMSMVGD</sequence>
<dbReference type="Proteomes" id="UP001597101">
    <property type="component" value="Unassembled WGS sequence"/>
</dbReference>
<dbReference type="PANTHER" id="PTHR35011">
    <property type="entry name" value="2,3-DIKETO-L-GULONATE TRAP TRANSPORTER SMALL PERMEASE PROTEIN YIAM"/>
    <property type="match status" value="1"/>
</dbReference>
<dbReference type="InterPro" id="IPR007387">
    <property type="entry name" value="TRAP_DctQ"/>
</dbReference>
<comment type="similarity">
    <text evidence="8 9">Belongs to the TRAP transporter small permease family.</text>
</comment>
<evidence type="ECO:0000256" key="1">
    <source>
        <dbReference type="ARBA" id="ARBA00004429"/>
    </source>
</evidence>
<keyword evidence="12" id="KW-1185">Reference proteome</keyword>
<evidence type="ECO:0000256" key="9">
    <source>
        <dbReference type="RuleBase" id="RU369079"/>
    </source>
</evidence>
<feature type="domain" description="Tripartite ATP-independent periplasmic transporters DctQ component" evidence="10">
    <location>
        <begin position="33"/>
        <end position="178"/>
    </location>
</feature>
<comment type="subunit">
    <text evidence="9">The complex comprises the extracytoplasmic solute receptor protein and the two transmembrane proteins.</text>
</comment>
<evidence type="ECO:0000256" key="7">
    <source>
        <dbReference type="ARBA" id="ARBA00023136"/>
    </source>
</evidence>
<gene>
    <name evidence="11" type="ORF">ACFQ14_09510</name>
</gene>
<dbReference type="RefSeq" id="WP_377212499.1">
    <property type="nucleotide sequence ID" value="NZ_JBHTJV010000009.1"/>
</dbReference>
<evidence type="ECO:0000256" key="8">
    <source>
        <dbReference type="ARBA" id="ARBA00038436"/>
    </source>
</evidence>
<keyword evidence="7 9" id="KW-0472">Membrane</keyword>
<accession>A0ABW3FGA9</accession>
<protein>
    <recommendedName>
        <fullName evidence="9">TRAP transporter small permease protein</fullName>
    </recommendedName>
</protein>
<keyword evidence="6 9" id="KW-1133">Transmembrane helix</keyword>
<feature type="transmembrane region" description="Helical" evidence="9">
    <location>
        <begin position="153"/>
        <end position="175"/>
    </location>
</feature>
<dbReference type="EMBL" id="JBHTJV010000009">
    <property type="protein sequence ID" value="MFD0916642.1"/>
    <property type="molecule type" value="Genomic_DNA"/>
</dbReference>
<dbReference type="PANTHER" id="PTHR35011:SF11">
    <property type="entry name" value="TRAP TRANSPORTER SMALL PERMEASE PROTEIN"/>
    <property type="match status" value="1"/>
</dbReference>
<evidence type="ECO:0000256" key="5">
    <source>
        <dbReference type="ARBA" id="ARBA00022692"/>
    </source>
</evidence>